<dbReference type="PANTHER" id="PTHR46361">
    <property type="entry name" value="ELECTRON CARRIER/ PROTEIN DISULFIDE OXIDOREDUCTASE"/>
    <property type="match status" value="1"/>
</dbReference>
<keyword evidence="4" id="KW-1185">Reference proteome</keyword>
<keyword evidence="1" id="KW-0732">Signal</keyword>
<sequence length="263" mass="30642">MKLRLYFLAVLFALSCTARTNVQAQTETTEESVDFNELSESFLQNIIAEKGTQEIQNVLANTTIEELAAALDTNDKRLAFWINIYNAYLQVILQENPELYDDRGSFFKMEQILIAGEMVSFAKIEHGLIRKSQWEYGLGYIRKWFPNKFERKLRVDKPIYNIHFALNCGAKDCPPVAVYEWERVQEQLQIGTKRHLKKTSEFNSETNVVKVTSLFSWFRGDFGGKSGIKKILKENEIVPTTKDIDIEYTNYDWTLYLDNFIEL</sequence>
<evidence type="ECO:0000313" key="3">
    <source>
        <dbReference type="EMBL" id="VXC37762.1"/>
    </source>
</evidence>
<dbReference type="Pfam" id="PF04784">
    <property type="entry name" value="DUF547"/>
    <property type="match status" value="1"/>
</dbReference>
<dbReference type="PROSITE" id="PS51257">
    <property type="entry name" value="PROKAR_LIPOPROTEIN"/>
    <property type="match status" value="1"/>
</dbReference>
<evidence type="ECO:0000259" key="2">
    <source>
        <dbReference type="Pfam" id="PF04784"/>
    </source>
</evidence>
<dbReference type="EMBL" id="CABWLR010000006">
    <property type="protein sequence ID" value="VXC37762.1"/>
    <property type="molecule type" value="Genomic_DNA"/>
</dbReference>
<gene>
    <name evidence="3" type="ORF">MARI151_60834</name>
</gene>
<reference evidence="3 4" key="1">
    <citation type="submission" date="2019-10" db="EMBL/GenBank/DDBJ databases">
        <authorList>
            <person name="Karimi E."/>
        </authorList>
    </citation>
    <scope>NUCLEOTIDE SEQUENCE [LARGE SCALE GENOMIC DNA]</scope>
    <source>
        <strain evidence="3">Maribacter sp. 151</strain>
    </source>
</reference>
<evidence type="ECO:0000256" key="1">
    <source>
        <dbReference type="SAM" id="SignalP"/>
    </source>
</evidence>
<protein>
    <recommendedName>
        <fullName evidence="2">DUF547 domain-containing protein</fullName>
    </recommendedName>
</protein>
<organism evidence="3 4">
    <name type="scientific">Maribacter litoralis</name>
    <dbReference type="NCBI Taxonomy" id="2059726"/>
    <lineage>
        <taxon>Bacteria</taxon>
        <taxon>Pseudomonadati</taxon>
        <taxon>Bacteroidota</taxon>
        <taxon>Flavobacteriia</taxon>
        <taxon>Flavobacteriales</taxon>
        <taxon>Flavobacteriaceae</taxon>
        <taxon>Maribacter</taxon>
    </lineage>
</organism>
<evidence type="ECO:0000313" key="4">
    <source>
        <dbReference type="Proteomes" id="UP000430202"/>
    </source>
</evidence>
<dbReference type="Proteomes" id="UP000430202">
    <property type="component" value="Unassembled WGS sequence"/>
</dbReference>
<name>A0A653Y5P5_9FLAO</name>
<dbReference type="PANTHER" id="PTHR46361:SF3">
    <property type="entry name" value="ELECTRON CARRIER_ PROTEIN DISULFIDE OXIDOREDUCTASE"/>
    <property type="match status" value="1"/>
</dbReference>
<proteinExistence type="predicted"/>
<feature type="signal peptide" evidence="1">
    <location>
        <begin position="1"/>
        <end position="24"/>
    </location>
</feature>
<dbReference type="InterPro" id="IPR006869">
    <property type="entry name" value="DUF547"/>
</dbReference>
<feature type="domain" description="DUF547" evidence="2">
    <location>
        <begin position="74"/>
        <end position="194"/>
    </location>
</feature>
<dbReference type="AlphaFoldDB" id="A0A653Y5P5"/>
<dbReference type="RefSeq" id="WP_159304344.1">
    <property type="nucleotide sequence ID" value="NZ_LR733271.1"/>
</dbReference>
<accession>A0A653Y5P5</accession>
<feature type="chain" id="PRO_5024814480" description="DUF547 domain-containing protein" evidence="1">
    <location>
        <begin position="25"/>
        <end position="263"/>
    </location>
</feature>